<dbReference type="Gene3D" id="2.60.120.260">
    <property type="entry name" value="Galactose-binding domain-like"/>
    <property type="match status" value="1"/>
</dbReference>
<dbReference type="InterPro" id="IPR038765">
    <property type="entry name" value="Papain-like_cys_pep_sf"/>
</dbReference>
<proteinExistence type="inferred from homology"/>
<protein>
    <recommendedName>
        <fullName evidence="4">Transglutaminase-like domain-containing protein</fullName>
    </recommendedName>
</protein>
<dbReference type="Gene3D" id="2.20.25.10">
    <property type="match status" value="1"/>
</dbReference>
<evidence type="ECO:0000259" key="4">
    <source>
        <dbReference type="SMART" id="SM00460"/>
    </source>
</evidence>
<dbReference type="EMBL" id="CACRZD030000011">
    <property type="protein sequence ID" value="CAA6668708.1"/>
    <property type="molecule type" value="Genomic_DNA"/>
</dbReference>
<gene>
    <name evidence="5" type="ORF">SI7747_11015102</name>
</gene>
<dbReference type="Proteomes" id="UP001189122">
    <property type="component" value="Unassembled WGS sequence"/>
</dbReference>
<dbReference type="FunFam" id="2.20.25.10:FF:000011">
    <property type="entry name" value="peptide-N(4)-(N-acetyl-beta- glucosaminyl)asparagine amidase"/>
    <property type="match status" value="1"/>
</dbReference>
<evidence type="ECO:0000256" key="3">
    <source>
        <dbReference type="ARBA" id="ARBA00022833"/>
    </source>
</evidence>
<evidence type="ECO:0000256" key="2">
    <source>
        <dbReference type="ARBA" id="ARBA00022723"/>
    </source>
</evidence>
<keyword evidence="3" id="KW-0862">Zinc</keyword>
<dbReference type="PANTHER" id="PTHR48440:SF1">
    <property type="entry name" value="PAW DOMAIN-CONTAINING PROTEIN"/>
    <property type="match status" value="1"/>
</dbReference>
<feature type="domain" description="Transglutaminase-like" evidence="4">
    <location>
        <begin position="290"/>
        <end position="345"/>
    </location>
</feature>
<dbReference type="Gene3D" id="3.10.620.30">
    <property type="match status" value="1"/>
</dbReference>
<dbReference type="SMART" id="SM00460">
    <property type="entry name" value="TGc"/>
    <property type="match status" value="1"/>
</dbReference>
<comment type="similarity">
    <text evidence="1">Belongs to the transglutaminase-like superfamily. PNGase family.</text>
</comment>
<dbReference type="PANTHER" id="PTHR48440">
    <property type="match status" value="1"/>
</dbReference>
<evidence type="ECO:0000313" key="6">
    <source>
        <dbReference type="Proteomes" id="UP001189122"/>
    </source>
</evidence>
<dbReference type="EMBL" id="LR743598">
    <property type="protein sequence ID" value="CAA2629464.1"/>
    <property type="molecule type" value="Genomic_DNA"/>
</dbReference>
<reference evidence="5 6" key="1">
    <citation type="submission" date="2019-12" db="EMBL/GenBank/DDBJ databases">
        <authorList>
            <person name="Scholz U."/>
            <person name="Mascher M."/>
            <person name="Fiebig A."/>
        </authorList>
    </citation>
    <scope>NUCLEOTIDE SEQUENCE</scope>
</reference>
<dbReference type="Pfam" id="PF01841">
    <property type="entry name" value="Transglut_core"/>
    <property type="match status" value="1"/>
</dbReference>
<keyword evidence="2" id="KW-0479">Metal-binding</keyword>
<dbReference type="InterPro" id="IPR002931">
    <property type="entry name" value="Transglutaminase-like"/>
</dbReference>
<evidence type="ECO:0000256" key="1">
    <source>
        <dbReference type="ARBA" id="ARBA00009390"/>
    </source>
</evidence>
<sequence length="793" mass="89358">MVARRFLLRHDGEEYLIDYDTEDGFEVSPLSLSLSLPSGLRRTRLETLSLSLSLFACTSSCVSSFGSSWLTVVCSPQVLQFQIFSLTSVPPDNQQILVEEGDVVLAEGSDLTAVSDKLRLLSMQDAPVPKAAAAAPEIGMSDEELARLLQAEEEALYLQQFQTDANWVEFENRVRSYVPRVLLEAARKTLPVDEIKEKSLILLAKEGNFKPSDDEQSHAFLLELLFWFKQSFRWVNSPPCDSCGGETRNTGMGVPLPAEIQYGGSRVEIYKCKTCPRITRFPRYNDPLKLLETKRGRCGEWANCFTLYCRAFGYDSRLILDFTDHVWTECFSHLLGRWMHLDPCEGAYDRPLLYEKGWNKNLNYVIAISKDGFMMLQSVLQRRDIRTEAVVSAVLSDITTECRRSCSSEMISALKHRDQKEMEELETNVHLKNDSSLSLPGRQSGAKEWRIARAEWGSDEQNSPTGSSCPPRKCVDNHVTTICSAFSLLVSHLSKEEVSKLEAARILKALKQLLLDLRASPFKQRKAFLDSQGSPFFRGIVPPLSNLLEAISLKGDVLPDGRVSVYLAGDPVLTALALPVALDVIEEMVNQPVTSSNPGTDSFLRFSKSNRISSGMVLASGEELPFGIATAAFDGVSSSKWEEPVEQEQLNYSVRALPILHVLFPTYPPPTYNFLINFSTLVLHQKTGCWLIYRVTDGKMYNLEEYELMSANDAPERDPYDWILEGSRDGGSSWTTLDSRNSQIFEGRFQRKLFKIDKTHSCNSFRFRFLRVRDPEATSRFQIGSIDLFGDTH</sequence>
<keyword evidence="6" id="KW-1185">Reference proteome</keyword>
<dbReference type="AlphaFoldDB" id="A0A7I8JEV9"/>
<evidence type="ECO:0000313" key="5">
    <source>
        <dbReference type="EMBL" id="CAA2629464.1"/>
    </source>
</evidence>
<accession>A0A7I8JEV9</accession>
<name>A0A7I8JEV9_SPIIN</name>
<dbReference type="SUPFAM" id="SSF54001">
    <property type="entry name" value="Cysteine proteinases"/>
    <property type="match status" value="1"/>
</dbReference>
<organism evidence="5">
    <name type="scientific">Spirodela intermedia</name>
    <name type="common">Intermediate duckweed</name>
    <dbReference type="NCBI Taxonomy" id="51605"/>
    <lineage>
        <taxon>Eukaryota</taxon>
        <taxon>Viridiplantae</taxon>
        <taxon>Streptophyta</taxon>
        <taxon>Embryophyta</taxon>
        <taxon>Tracheophyta</taxon>
        <taxon>Spermatophyta</taxon>
        <taxon>Magnoliopsida</taxon>
        <taxon>Liliopsida</taxon>
        <taxon>Araceae</taxon>
        <taxon>Lemnoideae</taxon>
        <taxon>Spirodela</taxon>
    </lineage>
</organism>
<dbReference type="GO" id="GO:0046872">
    <property type="term" value="F:metal ion binding"/>
    <property type="evidence" value="ECO:0007669"/>
    <property type="project" value="UniProtKB-KW"/>
</dbReference>